<protein>
    <submittedName>
        <fullName evidence="2">Uncharacterized protein</fullName>
    </submittedName>
</protein>
<evidence type="ECO:0000313" key="2">
    <source>
        <dbReference type="EMBL" id="MDA1359794.1"/>
    </source>
</evidence>
<reference evidence="2" key="1">
    <citation type="submission" date="2022-12" db="EMBL/GenBank/DDBJ databases">
        <title>Gycomyces niveus sp.nov.,a novel actinomycete isolated from soil in Shouguan.</title>
        <authorList>
            <person name="Yang X."/>
        </authorList>
    </citation>
    <scope>NUCLEOTIDE SEQUENCE</scope>
    <source>
        <strain evidence="2">NEAU-A15</strain>
    </source>
</reference>
<comment type="caution">
    <text evidence="2">The sequence shown here is derived from an EMBL/GenBank/DDBJ whole genome shotgun (WGS) entry which is preliminary data.</text>
</comment>
<name>A0A9X3PC02_9ACTN</name>
<proteinExistence type="predicted"/>
<gene>
    <name evidence="2" type="ORF">O1R50_09180</name>
</gene>
<dbReference type="EMBL" id="JAPZVP010000006">
    <property type="protein sequence ID" value="MDA1359794.1"/>
    <property type="molecule type" value="Genomic_DNA"/>
</dbReference>
<keyword evidence="3" id="KW-1185">Reference proteome</keyword>
<organism evidence="2 3">
    <name type="scientific">Glycomyces luteolus</name>
    <dbReference type="NCBI Taxonomy" id="2670330"/>
    <lineage>
        <taxon>Bacteria</taxon>
        <taxon>Bacillati</taxon>
        <taxon>Actinomycetota</taxon>
        <taxon>Actinomycetes</taxon>
        <taxon>Glycomycetales</taxon>
        <taxon>Glycomycetaceae</taxon>
        <taxon>Glycomyces</taxon>
    </lineage>
</organism>
<dbReference type="AlphaFoldDB" id="A0A9X3PC02"/>
<accession>A0A9X3PC02</accession>
<evidence type="ECO:0000256" key="1">
    <source>
        <dbReference type="SAM" id="MobiDB-lite"/>
    </source>
</evidence>
<sequence length="200" mass="22395">MNRRNQARTRHQDLLEAADRVLALPEAGALATEMALRDASIARWTLRSQCVLQLQEQQLQKRLRGFAITELGTREGWARLGRVPVKNANRVYIFSEPRRERGSFPVFDRSQTRPTVPGRDRRQAKRPDPARTWMRTLQRGLQACGFSLQCETGECLEIGAEDQQLILTAPDLHSPAALAVLAQHCAGLFLASSTGTPRAI</sequence>
<dbReference type="RefSeq" id="WP_270109678.1">
    <property type="nucleotide sequence ID" value="NZ_JAPZVP010000006.1"/>
</dbReference>
<dbReference type="Proteomes" id="UP001146067">
    <property type="component" value="Unassembled WGS sequence"/>
</dbReference>
<feature type="region of interest" description="Disordered" evidence="1">
    <location>
        <begin position="104"/>
        <end position="130"/>
    </location>
</feature>
<evidence type="ECO:0000313" key="3">
    <source>
        <dbReference type="Proteomes" id="UP001146067"/>
    </source>
</evidence>
<feature type="compositionally biased region" description="Basic and acidic residues" evidence="1">
    <location>
        <begin position="118"/>
        <end position="129"/>
    </location>
</feature>